<dbReference type="RefSeq" id="XP_012899051.1">
    <property type="nucleotide sequence ID" value="XM_013043597.1"/>
</dbReference>
<evidence type="ECO:0000313" key="1">
    <source>
        <dbReference type="EMBL" id="CBK25003.2"/>
    </source>
</evidence>
<reference evidence="1" key="1">
    <citation type="submission" date="2010-02" db="EMBL/GenBank/DDBJ databases">
        <title>Sequencing and annotation of the Blastocystis hominis genome.</title>
        <authorList>
            <person name="Wincker P."/>
        </authorList>
    </citation>
    <scope>NUCLEOTIDE SEQUENCE</scope>
    <source>
        <strain evidence="1">Singapore isolate B</strain>
    </source>
</reference>
<keyword evidence="2" id="KW-1185">Reference proteome</keyword>
<dbReference type="Proteomes" id="UP000008312">
    <property type="component" value="Unassembled WGS sequence"/>
</dbReference>
<sequence>MMMCFCSMFVFSLDRVLTTFILFSLLVFSCRMNSIYVTPIPSIVFIHSAVNFRVFLVDQSSSPIQTNEKFAVTLLYEDGTPVKESSSAMLLNGLNGNGLIPNNVSTVLVMSQLSYCHKNQKFKLMVEATLGRSIKTVYTSPFLVVNYQIRIRNPIPKEWYKDEGGKKNSILLQLELVDMANHVVTYEIHRRRKIALQLTLLYDDYTVVHNMKEGGKSILCYNDQELQLNENVLSCLFVDWKGTCELNVRIESVSKNHNSKLFVICIQPNIALYPQNADIAGGYTTPICVKSKRITRKRFVSSEFPIPELGDKSKRTFF</sequence>
<dbReference type="GeneID" id="24921666"/>
<proteinExistence type="predicted"/>
<evidence type="ECO:0000313" key="2">
    <source>
        <dbReference type="Proteomes" id="UP000008312"/>
    </source>
</evidence>
<organism evidence="1">
    <name type="scientific">Blastocystis hominis</name>
    <dbReference type="NCBI Taxonomy" id="12968"/>
    <lineage>
        <taxon>Eukaryota</taxon>
        <taxon>Sar</taxon>
        <taxon>Stramenopiles</taxon>
        <taxon>Bigyra</taxon>
        <taxon>Opalozoa</taxon>
        <taxon>Opalinata</taxon>
        <taxon>Blastocystidae</taxon>
        <taxon>Blastocystis</taxon>
    </lineage>
</organism>
<dbReference type="EMBL" id="FN668689">
    <property type="protein sequence ID" value="CBK25003.2"/>
    <property type="molecule type" value="Genomic_DNA"/>
</dbReference>
<protein>
    <submittedName>
        <fullName evidence="1">Uncharacterized protein</fullName>
    </submittedName>
</protein>
<dbReference type="OrthoDB" id="69973at2759"/>
<dbReference type="InParanoid" id="D8MAB4"/>
<name>D8MAB4_BLAHO</name>
<accession>D8MAB4</accession>
<gene>
    <name evidence="1" type="ORF">GSBLH_T00004653001</name>
</gene>
<dbReference type="AlphaFoldDB" id="D8MAB4"/>